<comment type="subcellular location">
    <subcellularLocation>
        <location evidence="1">Secreted</location>
        <location evidence="1">Cell wall</location>
    </subcellularLocation>
</comment>
<gene>
    <name evidence="13" type="ORF">Acr_06g0015760</name>
</gene>
<evidence type="ECO:0000256" key="8">
    <source>
        <dbReference type="ARBA" id="ARBA00023278"/>
    </source>
</evidence>
<keyword evidence="9" id="KW-0961">Cell wall biogenesis/degradation</keyword>
<dbReference type="OrthoDB" id="676979at2759"/>
<evidence type="ECO:0000256" key="4">
    <source>
        <dbReference type="ARBA" id="ARBA00022614"/>
    </source>
</evidence>
<keyword evidence="2" id="KW-0134">Cell wall</keyword>
<evidence type="ECO:0000256" key="7">
    <source>
        <dbReference type="ARBA" id="ARBA00023180"/>
    </source>
</evidence>
<dbReference type="Proteomes" id="UP000585474">
    <property type="component" value="Unassembled WGS sequence"/>
</dbReference>
<keyword evidence="7" id="KW-0325">Glycoprotein</keyword>
<dbReference type="SUPFAM" id="SSF52058">
    <property type="entry name" value="L domain-like"/>
    <property type="match status" value="1"/>
</dbReference>
<reference evidence="13 14" key="1">
    <citation type="submission" date="2019-07" db="EMBL/GenBank/DDBJ databases">
        <title>De Novo Assembly of kiwifruit Actinidia rufa.</title>
        <authorList>
            <person name="Sugita-Konishi S."/>
            <person name="Sato K."/>
            <person name="Mori E."/>
            <person name="Abe Y."/>
            <person name="Kisaki G."/>
            <person name="Hamano K."/>
            <person name="Suezawa K."/>
            <person name="Otani M."/>
            <person name="Fukuda T."/>
            <person name="Manabe T."/>
            <person name="Gomi K."/>
            <person name="Tabuchi M."/>
            <person name="Akimitsu K."/>
            <person name="Kataoka I."/>
        </authorList>
    </citation>
    <scope>NUCLEOTIDE SEQUENCE [LARGE SCALE GENOMIC DNA]</scope>
    <source>
        <strain evidence="14">cv. Fuchu</strain>
    </source>
</reference>
<keyword evidence="5 11" id="KW-0732">Signal</keyword>
<feature type="signal peptide" evidence="11">
    <location>
        <begin position="1"/>
        <end position="43"/>
    </location>
</feature>
<keyword evidence="6" id="KW-0677">Repeat</keyword>
<evidence type="ECO:0000256" key="11">
    <source>
        <dbReference type="SAM" id="SignalP"/>
    </source>
</evidence>
<dbReference type="InterPro" id="IPR001611">
    <property type="entry name" value="Leu-rich_rpt"/>
</dbReference>
<dbReference type="InterPro" id="IPR013210">
    <property type="entry name" value="LRR_N_plant-typ"/>
</dbReference>
<sequence>MTYKQPWVCPRWSSMAYPPNMKALGCFFLFSLLLSSSLSLSSATLDVDVSSNVNGELSPGFEFGIDLQIKFENSRLKRAYKALQAWKKAIFSDPFNLTANWVGPDVCSYGGVFCAPALDDPSLIVVAGVDLNHGDIAGHLPPELELLTDIALFHINSNRFCGIIPEGINKLIFLRELDVSNNRFVGLFPKVVLGIPDLKYLDLRYNDFEGPLPPELFEKELDALFLNNNRFTSTIPETIGNSPISVAVFSSNKFSGCIPKSIGKNGELERDHFC</sequence>
<dbReference type="InterPro" id="IPR032675">
    <property type="entry name" value="LRR_dom_sf"/>
</dbReference>
<organism evidence="13 14">
    <name type="scientific">Actinidia rufa</name>
    <dbReference type="NCBI Taxonomy" id="165716"/>
    <lineage>
        <taxon>Eukaryota</taxon>
        <taxon>Viridiplantae</taxon>
        <taxon>Streptophyta</taxon>
        <taxon>Embryophyta</taxon>
        <taxon>Tracheophyta</taxon>
        <taxon>Spermatophyta</taxon>
        <taxon>Magnoliopsida</taxon>
        <taxon>eudicotyledons</taxon>
        <taxon>Gunneridae</taxon>
        <taxon>Pentapetalae</taxon>
        <taxon>asterids</taxon>
        <taxon>Ericales</taxon>
        <taxon>Actinidiaceae</taxon>
        <taxon>Actinidia</taxon>
    </lineage>
</organism>
<evidence type="ECO:0000256" key="3">
    <source>
        <dbReference type="ARBA" id="ARBA00022525"/>
    </source>
</evidence>
<evidence type="ECO:0000256" key="10">
    <source>
        <dbReference type="ARBA" id="ARBA00041871"/>
    </source>
</evidence>
<evidence type="ECO:0000256" key="5">
    <source>
        <dbReference type="ARBA" id="ARBA00022729"/>
    </source>
</evidence>
<dbReference type="FunFam" id="3.80.10.10:FF:000224">
    <property type="entry name" value="Leucine-rich repeat extensin-like protein 1"/>
    <property type="match status" value="1"/>
</dbReference>
<protein>
    <recommendedName>
        <fullName evidence="10">Cell wall hydroxyproline-rich glycoprotein</fullName>
    </recommendedName>
</protein>
<keyword evidence="8" id="KW-0379">Hydroxylation</keyword>
<keyword evidence="4" id="KW-0433">Leucine-rich repeat</keyword>
<evidence type="ECO:0000256" key="1">
    <source>
        <dbReference type="ARBA" id="ARBA00004191"/>
    </source>
</evidence>
<evidence type="ECO:0000256" key="6">
    <source>
        <dbReference type="ARBA" id="ARBA00022737"/>
    </source>
</evidence>
<dbReference type="AlphaFoldDB" id="A0A7J0ETV1"/>
<evidence type="ECO:0000313" key="13">
    <source>
        <dbReference type="EMBL" id="GFY89636.1"/>
    </source>
</evidence>
<keyword evidence="14" id="KW-1185">Reference proteome</keyword>
<dbReference type="Pfam" id="PF08263">
    <property type="entry name" value="LRRNT_2"/>
    <property type="match status" value="1"/>
</dbReference>
<dbReference type="EMBL" id="BJWL01000006">
    <property type="protein sequence ID" value="GFY89636.1"/>
    <property type="molecule type" value="Genomic_DNA"/>
</dbReference>
<evidence type="ECO:0000259" key="12">
    <source>
        <dbReference type="Pfam" id="PF08263"/>
    </source>
</evidence>
<comment type="caution">
    <text evidence="13">The sequence shown here is derived from an EMBL/GenBank/DDBJ whole genome shotgun (WGS) entry which is preliminary data.</text>
</comment>
<evidence type="ECO:0000256" key="2">
    <source>
        <dbReference type="ARBA" id="ARBA00022512"/>
    </source>
</evidence>
<dbReference type="PANTHER" id="PTHR32093:SF124">
    <property type="entry name" value="POLLEN-SPECIFIC LEUCINE-RICH REPEAT EXTENSIN-LIKE PROTEIN 1"/>
    <property type="match status" value="1"/>
</dbReference>
<dbReference type="PANTHER" id="PTHR32093">
    <property type="entry name" value="LEUCINE-RICH REPEAT EXTENSIN-LIKE PROTEIN 3-RELATED"/>
    <property type="match status" value="1"/>
</dbReference>
<accession>A0A7J0ETV1</accession>
<evidence type="ECO:0000313" key="14">
    <source>
        <dbReference type="Proteomes" id="UP000585474"/>
    </source>
</evidence>
<dbReference type="GO" id="GO:0071555">
    <property type="term" value="P:cell wall organization"/>
    <property type="evidence" value="ECO:0007669"/>
    <property type="project" value="UniProtKB-KW"/>
</dbReference>
<keyword evidence="3" id="KW-0964">Secreted</keyword>
<dbReference type="Pfam" id="PF13855">
    <property type="entry name" value="LRR_8"/>
    <property type="match status" value="1"/>
</dbReference>
<evidence type="ECO:0000256" key="9">
    <source>
        <dbReference type="ARBA" id="ARBA00023316"/>
    </source>
</evidence>
<dbReference type="InterPro" id="IPR051582">
    <property type="entry name" value="LRR_extensin-like_regulator"/>
</dbReference>
<feature type="chain" id="PRO_5029700148" description="Cell wall hydroxyproline-rich glycoprotein" evidence="11">
    <location>
        <begin position="44"/>
        <end position="274"/>
    </location>
</feature>
<proteinExistence type="predicted"/>
<feature type="domain" description="Leucine-rich repeat-containing N-terminal plant-type" evidence="12">
    <location>
        <begin position="81"/>
        <end position="114"/>
    </location>
</feature>
<dbReference type="Gene3D" id="3.80.10.10">
    <property type="entry name" value="Ribonuclease Inhibitor"/>
    <property type="match status" value="1"/>
</dbReference>
<name>A0A7J0ETV1_9ERIC</name>